<feature type="compositionally biased region" description="Gly residues" evidence="9">
    <location>
        <begin position="959"/>
        <end position="976"/>
    </location>
</feature>
<comment type="catalytic activity">
    <reaction evidence="1">
        <text>Random hydrolysis of (1-&gt;4)-beta-D-mannosidic linkages in mannans, galactomannans and glucomannans.</text>
        <dbReference type="EC" id="3.2.1.78"/>
    </reaction>
</comment>
<evidence type="ECO:0000256" key="8">
    <source>
        <dbReference type="ARBA" id="ARBA00023295"/>
    </source>
</evidence>
<evidence type="ECO:0000256" key="10">
    <source>
        <dbReference type="SAM" id="Phobius"/>
    </source>
</evidence>
<evidence type="ECO:0000256" key="1">
    <source>
        <dbReference type="ARBA" id="ARBA00001678"/>
    </source>
</evidence>
<feature type="compositionally biased region" description="Gly residues" evidence="9">
    <location>
        <begin position="1"/>
        <end position="20"/>
    </location>
</feature>
<evidence type="ECO:0000256" key="5">
    <source>
        <dbReference type="ARBA" id="ARBA00022525"/>
    </source>
</evidence>
<comment type="caution">
    <text evidence="12">The sequence shown here is derived from an EMBL/GenBank/DDBJ whole genome shotgun (WGS) entry which is preliminary data.</text>
</comment>
<dbReference type="InterPro" id="IPR045053">
    <property type="entry name" value="MAN-like"/>
</dbReference>
<dbReference type="OrthoDB" id="406631at2759"/>
<keyword evidence="7" id="KW-0378">Hydrolase</keyword>
<dbReference type="Pfam" id="PF26410">
    <property type="entry name" value="GH5_mannosidase"/>
    <property type="match status" value="1"/>
</dbReference>
<feature type="compositionally biased region" description="Gly residues" evidence="9">
    <location>
        <begin position="1004"/>
        <end position="1022"/>
    </location>
</feature>
<dbReference type="InterPro" id="IPR017853">
    <property type="entry name" value="GH"/>
</dbReference>
<evidence type="ECO:0000256" key="9">
    <source>
        <dbReference type="SAM" id="MobiDB-lite"/>
    </source>
</evidence>
<proteinExistence type="inferred from homology"/>
<evidence type="ECO:0000256" key="2">
    <source>
        <dbReference type="ARBA" id="ARBA00004613"/>
    </source>
</evidence>
<feature type="region of interest" description="Disordered" evidence="9">
    <location>
        <begin position="959"/>
        <end position="1025"/>
    </location>
</feature>
<dbReference type="EC" id="3.2.1.78" evidence="4"/>
<feature type="compositionally biased region" description="Low complexity" evidence="9">
    <location>
        <begin position="777"/>
        <end position="814"/>
    </location>
</feature>
<dbReference type="GO" id="GO:0005576">
    <property type="term" value="C:extracellular region"/>
    <property type="evidence" value="ECO:0007669"/>
    <property type="project" value="UniProtKB-SubCell"/>
</dbReference>
<keyword evidence="5" id="KW-0964">Secreted</keyword>
<evidence type="ECO:0000313" key="12">
    <source>
        <dbReference type="EMBL" id="KAG2434648.1"/>
    </source>
</evidence>
<dbReference type="InterPro" id="IPR018087">
    <property type="entry name" value="Glyco_hydro_5_CS"/>
</dbReference>
<feature type="transmembrane region" description="Helical" evidence="10">
    <location>
        <begin position="64"/>
        <end position="87"/>
    </location>
</feature>
<feature type="region of interest" description="Disordered" evidence="9">
    <location>
        <begin position="106"/>
        <end position="129"/>
    </location>
</feature>
<dbReference type="AlphaFoldDB" id="A0A835SWZ2"/>
<feature type="region of interest" description="Disordered" evidence="9">
    <location>
        <begin position="1"/>
        <end position="62"/>
    </location>
</feature>
<comment type="similarity">
    <text evidence="3">Belongs to the glycosyl hydrolase 5 (cellulase A) family.</text>
</comment>
<keyword evidence="13" id="KW-1185">Reference proteome</keyword>
<dbReference type="GO" id="GO:0016985">
    <property type="term" value="F:mannan endo-1,4-beta-mannosidase activity"/>
    <property type="evidence" value="ECO:0007669"/>
    <property type="project" value="UniProtKB-EC"/>
</dbReference>
<keyword evidence="10" id="KW-0472">Membrane</keyword>
<evidence type="ECO:0000256" key="7">
    <source>
        <dbReference type="ARBA" id="ARBA00022801"/>
    </source>
</evidence>
<evidence type="ECO:0000259" key="11">
    <source>
        <dbReference type="Pfam" id="PF26410"/>
    </source>
</evidence>
<dbReference type="EMBL" id="JAEHOC010000016">
    <property type="protein sequence ID" value="KAG2434648.1"/>
    <property type="molecule type" value="Genomic_DNA"/>
</dbReference>
<feature type="compositionally biased region" description="Gly residues" evidence="9">
    <location>
        <begin position="38"/>
        <end position="47"/>
    </location>
</feature>
<organism evidence="12 13">
    <name type="scientific">Chlamydomonas incerta</name>
    <dbReference type="NCBI Taxonomy" id="51695"/>
    <lineage>
        <taxon>Eukaryota</taxon>
        <taxon>Viridiplantae</taxon>
        <taxon>Chlorophyta</taxon>
        <taxon>core chlorophytes</taxon>
        <taxon>Chlorophyceae</taxon>
        <taxon>CS clade</taxon>
        <taxon>Chlamydomonadales</taxon>
        <taxon>Chlamydomonadaceae</taxon>
        <taxon>Chlamydomonas</taxon>
    </lineage>
</organism>
<sequence length="1091" mass="111044">MNDDGGGGGGGLRSGSGGVQQGSQPPDGGGRSCSSSRSGGGGRGAGRGHSSRRRGGGGSRASPGAALLAAVAAATPLLLLALVAVVLQPLLPGRGGGGAMAAQVHGDGGRSISSGGGGLSTGGSGSSALQDTDTVLLPPMALEHQRHRPRPPPPMAVAAPAAPEPAVAEGAAVHTAAATAAAGGGAAGTMSGFVLAQQPDGAGGGTRDAAGGLETAAAADATADGAAGKEGAAVIATADAGALLLAEVAVEAAELAVQAAAVAAEAAQMAAAELTAVAATAAAAERMDEEAAEASEAGAGAAAATDVGRGGERDYVHEPGAAAAAAAGGGRGLLQATARAAGPSVISLGPRYTKDTTAVDSADVILIRPPLVTPSPPVPPKSEFVSIRGHQFIDPATGRPFYFIGFNAHWLPNLANFEHEWGRTQAAHFMASAQRLGMRVGRWWAFNRGLPLNPGEYDEDQFLGLDYTLYLAAKFGLRVILALTNLWPQYKGPEHYLYMATGSAEGKTVLDYYRDRSTRELVKRHFDVMVNRVNAYSGRRYGDDPAILGWDVMNEPRCPGCSPAEVGIKLDWLREMAAYLRTIDSNHLITQGSEGYFMPDPETNAHLLNPGAGAQCEGEDWVATVSMKNHDFACVHVYERQVEALPFNYDPRRNDPTWKTCDFVCYINWLTRYMEAHVEVARRISKPLLLEEYGLTWWRMWEYDRRVLLQVTFEQLIDSARAGGPLAGALFWNAAANFTGDYDGYNIYISRTPKAPRQPAPFAYGPTAGSVFPGPNPVTVPSGSSSSAAVAAGGSSSSSSRVPPQPAAKRPTASTAAAATAGLAAPAAAAAAEEPTVLPAATLAAAPTTTAAAAAAAAATATAPLPADADALPAVAAASRVKRRRLLSKSSSAFEDDVADADDASTVADDNDGGGGGSSGGGSSINAAAAAAAAQGFIRLSDLPGGVHPALLELLEGGQLGPLGGGGPDGGGGGGSHRSSGGSRKQARRRRRSARADGDAEGWGPAGGVGAGGGGGGGSGGGRRLREVTGQMDALDGFRRAWQRNDCAVRNSVVWRPPPIPSHVNYTAYRAYVEGMDAVDIIAWATAQLPN</sequence>
<feature type="compositionally biased region" description="Low complexity" evidence="9">
    <location>
        <begin position="21"/>
        <end position="37"/>
    </location>
</feature>
<feature type="region of interest" description="Disordered" evidence="9">
    <location>
        <begin position="775"/>
        <end position="814"/>
    </location>
</feature>
<feature type="domain" description="Glycoside hydrolase family 5" evidence="11">
    <location>
        <begin position="383"/>
        <end position="733"/>
    </location>
</feature>
<dbReference type="PROSITE" id="PS00659">
    <property type="entry name" value="GLYCOSYL_HYDROL_F5"/>
    <property type="match status" value="1"/>
</dbReference>
<feature type="region of interest" description="Disordered" evidence="9">
    <location>
        <begin position="886"/>
        <end position="921"/>
    </location>
</feature>
<accession>A0A835SWZ2</accession>
<feature type="compositionally biased region" description="Acidic residues" evidence="9">
    <location>
        <begin position="894"/>
        <end position="903"/>
    </location>
</feature>
<comment type="subcellular location">
    <subcellularLocation>
        <location evidence="2">Secreted</location>
    </subcellularLocation>
</comment>
<dbReference type="SUPFAM" id="SSF51445">
    <property type="entry name" value="(Trans)glycosidases"/>
    <property type="match status" value="1"/>
</dbReference>
<keyword evidence="10" id="KW-1133">Transmembrane helix</keyword>
<keyword evidence="10" id="KW-0812">Transmembrane</keyword>
<evidence type="ECO:0000313" key="13">
    <source>
        <dbReference type="Proteomes" id="UP000650467"/>
    </source>
</evidence>
<dbReference type="PANTHER" id="PTHR31451:SF39">
    <property type="entry name" value="MANNAN ENDO-1,4-BETA-MANNOSIDASE 1"/>
    <property type="match status" value="1"/>
</dbReference>
<evidence type="ECO:0000256" key="3">
    <source>
        <dbReference type="ARBA" id="ARBA00005641"/>
    </source>
</evidence>
<reference evidence="12" key="1">
    <citation type="journal article" date="2020" name="bioRxiv">
        <title>Comparative genomics of Chlamydomonas.</title>
        <authorList>
            <person name="Craig R.J."/>
            <person name="Hasan A.R."/>
            <person name="Ness R.W."/>
            <person name="Keightley P.D."/>
        </authorList>
    </citation>
    <scope>NUCLEOTIDE SEQUENCE</scope>
    <source>
        <strain evidence="12">SAG 7.73</strain>
    </source>
</reference>
<gene>
    <name evidence="12" type="ORF">HXX76_007542</name>
</gene>
<evidence type="ECO:0000256" key="4">
    <source>
        <dbReference type="ARBA" id="ARBA00012706"/>
    </source>
</evidence>
<evidence type="ECO:0000256" key="6">
    <source>
        <dbReference type="ARBA" id="ARBA00022729"/>
    </source>
</evidence>
<dbReference type="GO" id="GO:0000272">
    <property type="term" value="P:polysaccharide catabolic process"/>
    <property type="evidence" value="ECO:0007669"/>
    <property type="project" value="InterPro"/>
</dbReference>
<keyword evidence="6" id="KW-0732">Signal</keyword>
<keyword evidence="8" id="KW-0326">Glycosidase</keyword>
<name>A0A835SWZ2_CHLIN</name>
<dbReference type="PANTHER" id="PTHR31451">
    <property type="match status" value="1"/>
</dbReference>
<dbReference type="Gene3D" id="3.20.20.80">
    <property type="entry name" value="Glycosidases"/>
    <property type="match status" value="1"/>
</dbReference>
<dbReference type="InterPro" id="IPR001547">
    <property type="entry name" value="Glyco_hydro_5"/>
</dbReference>
<dbReference type="Proteomes" id="UP000650467">
    <property type="component" value="Unassembled WGS sequence"/>
</dbReference>
<feature type="compositionally biased region" description="Gly residues" evidence="9">
    <location>
        <begin position="114"/>
        <end position="125"/>
    </location>
</feature>
<protein>
    <recommendedName>
        <fullName evidence="4">mannan endo-1,4-beta-mannosidase</fullName>
        <ecNumber evidence="4">3.2.1.78</ecNumber>
    </recommendedName>
</protein>